<evidence type="ECO:0000313" key="24">
    <source>
        <dbReference type="Proteomes" id="UP000838412"/>
    </source>
</evidence>
<evidence type="ECO:0000259" key="21">
    <source>
        <dbReference type="PROSITE" id="PS50026"/>
    </source>
</evidence>
<organism evidence="23 24">
    <name type="scientific">Branchiostoma lanceolatum</name>
    <name type="common">Common lancelet</name>
    <name type="synonym">Amphioxus lanceolatum</name>
    <dbReference type="NCBI Taxonomy" id="7740"/>
    <lineage>
        <taxon>Eukaryota</taxon>
        <taxon>Metazoa</taxon>
        <taxon>Chordata</taxon>
        <taxon>Cephalochordata</taxon>
        <taxon>Leptocardii</taxon>
        <taxon>Amphioxiformes</taxon>
        <taxon>Branchiostomatidae</taxon>
        <taxon>Branchiostoma</taxon>
    </lineage>
</organism>
<dbReference type="PRINTS" id="PR00109">
    <property type="entry name" value="TYRKINASE"/>
</dbReference>
<dbReference type="InterPro" id="IPR001611">
    <property type="entry name" value="Leu-rich_rpt"/>
</dbReference>
<evidence type="ECO:0000256" key="17">
    <source>
        <dbReference type="PROSITE-ProRule" id="PRU10141"/>
    </source>
</evidence>
<feature type="signal peptide" evidence="19">
    <location>
        <begin position="1"/>
        <end position="25"/>
    </location>
</feature>
<dbReference type="Pfam" id="PF13855">
    <property type="entry name" value="LRR_8"/>
    <property type="match status" value="7"/>
</dbReference>
<keyword evidence="15" id="KW-0245">EGF-like domain</keyword>
<dbReference type="InterPro" id="IPR003591">
    <property type="entry name" value="Leu-rich_rpt_typical-subtyp"/>
</dbReference>
<comment type="subcellular location">
    <subcellularLocation>
        <location evidence="1">Membrane</location>
        <topology evidence="1">Single-pass type I membrane protein</topology>
    </subcellularLocation>
</comment>
<accession>A0A8J9ZWM0</accession>
<dbReference type="Pfam" id="PF00084">
    <property type="entry name" value="Sushi"/>
    <property type="match status" value="3"/>
</dbReference>
<dbReference type="SUPFAM" id="SSF57196">
    <property type="entry name" value="EGF/Laminin"/>
    <property type="match status" value="1"/>
</dbReference>
<dbReference type="Gene3D" id="3.30.200.20">
    <property type="entry name" value="Phosphorylase Kinase, domain 1"/>
    <property type="match status" value="1"/>
</dbReference>
<feature type="disulfide bond" evidence="16">
    <location>
        <begin position="991"/>
        <end position="1018"/>
    </location>
</feature>
<dbReference type="PROSITE" id="PS50923">
    <property type="entry name" value="SUSHI"/>
    <property type="match status" value="3"/>
</dbReference>
<keyword evidence="18" id="KW-0472">Membrane</keyword>
<evidence type="ECO:0000256" key="15">
    <source>
        <dbReference type="PROSITE-ProRule" id="PRU00076"/>
    </source>
</evidence>
<evidence type="ECO:0000256" key="10">
    <source>
        <dbReference type="ARBA" id="ARBA00022840"/>
    </source>
</evidence>
<dbReference type="PANTHER" id="PTHR45617:SF181">
    <property type="entry name" value="LP04042P"/>
    <property type="match status" value="1"/>
</dbReference>
<keyword evidence="9" id="KW-0106">Calcium</keyword>
<dbReference type="PROSITE" id="PS01186">
    <property type="entry name" value="EGF_2"/>
    <property type="match status" value="1"/>
</dbReference>
<dbReference type="Gene3D" id="3.80.10.10">
    <property type="entry name" value="Ribonuclease Inhibitor"/>
    <property type="match status" value="6"/>
</dbReference>
<dbReference type="InterPro" id="IPR011009">
    <property type="entry name" value="Kinase-like_dom_sf"/>
</dbReference>
<feature type="domain" description="EGF-like" evidence="21">
    <location>
        <begin position="700"/>
        <end position="737"/>
    </location>
</feature>
<dbReference type="InterPro" id="IPR000483">
    <property type="entry name" value="Cys-rich_flank_reg_C"/>
</dbReference>
<dbReference type="SUPFAM" id="SSF56112">
    <property type="entry name" value="Protein kinase-like (PK-like)"/>
    <property type="match status" value="1"/>
</dbReference>
<reference evidence="23" key="1">
    <citation type="submission" date="2022-01" db="EMBL/GenBank/DDBJ databases">
        <authorList>
            <person name="Braso-Vives M."/>
        </authorList>
    </citation>
    <scope>NUCLEOTIDE SEQUENCE</scope>
</reference>
<feature type="domain" description="Sushi" evidence="22">
    <location>
        <begin position="962"/>
        <end position="1020"/>
    </location>
</feature>
<keyword evidence="14" id="KW-0325">Glycoprotein</keyword>
<dbReference type="InterPro" id="IPR017441">
    <property type="entry name" value="Protein_kinase_ATP_BS"/>
</dbReference>
<keyword evidence="18" id="KW-0812">Transmembrane</keyword>
<dbReference type="SMART" id="SM00013">
    <property type="entry name" value="LRRNT"/>
    <property type="match status" value="1"/>
</dbReference>
<dbReference type="InterPro" id="IPR008266">
    <property type="entry name" value="Tyr_kinase_AS"/>
</dbReference>
<dbReference type="SUPFAM" id="SSF52058">
    <property type="entry name" value="L domain-like"/>
    <property type="match status" value="2"/>
</dbReference>
<dbReference type="Proteomes" id="UP000838412">
    <property type="component" value="Chromosome 5"/>
</dbReference>
<keyword evidence="2" id="KW-0433">Leucine-rich repeat</keyword>
<dbReference type="Gene3D" id="2.10.70.10">
    <property type="entry name" value="Complement Module, domain 1"/>
    <property type="match status" value="3"/>
</dbReference>
<evidence type="ECO:0000256" key="16">
    <source>
        <dbReference type="PROSITE-ProRule" id="PRU00302"/>
    </source>
</evidence>
<evidence type="ECO:0000259" key="20">
    <source>
        <dbReference type="PROSITE" id="PS50011"/>
    </source>
</evidence>
<comment type="caution">
    <text evidence="15">Lacks conserved residue(s) required for the propagation of feature annotation.</text>
</comment>
<evidence type="ECO:0000256" key="2">
    <source>
        <dbReference type="ARBA" id="ARBA00022614"/>
    </source>
</evidence>
<feature type="domain" description="Protein kinase" evidence="20">
    <location>
        <begin position="1114"/>
        <end position="1391"/>
    </location>
</feature>
<evidence type="ECO:0000256" key="7">
    <source>
        <dbReference type="ARBA" id="ARBA00022741"/>
    </source>
</evidence>
<proteinExistence type="predicted"/>
<keyword evidence="18" id="KW-1133">Transmembrane helix</keyword>
<dbReference type="SMART" id="SM00082">
    <property type="entry name" value="LRRCT"/>
    <property type="match status" value="1"/>
</dbReference>
<dbReference type="GO" id="GO:0046872">
    <property type="term" value="F:metal ion binding"/>
    <property type="evidence" value="ECO:0007669"/>
    <property type="project" value="UniProtKB-KW"/>
</dbReference>
<dbReference type="PROSITE" id="PS00022">
    <property type="entry name" value="EGF_1"/>
    <property type="match status" value="1"/>
</dbReference>
<evidence type="ECO:0000313" key="23">
    <source>
        <dbReference type="EMBL" id="CAH1264863.1"/>
    </source>
</evidence>
<dbReference type="InterPro" id="IPR000719">
    <property type="entry name" value="Prot_kinase_dom"/>
</dbReference>
<dbReference type="GO" id="GO:0016020">
    <property type="term" value="C:membrane"/>
    <property type="evidence" value="ECO:0007669"/>
    <property type="project" value="UniProtKB-SubCell"/>
</dbReference>
<feature type="domain" description="Sushi" evidence="22">
    <location>
        <begin position="904"/>
        <end position="961"/>
    </location>
</feature>
<evidence type="ECO:0000256" key="19">
    <source>
        <dbReference type="SAM" id="SignalP"/>
    </source>
</evidence>
<feature type="chain" id="PRO_5035418696" evidence="19">
    <location>
        <begin position="26"/>
        <end position="1402"/>
    </location>
</feature>
<dbReference type="InterPro" id="IPR000742">
    <property type="entry name" value="EGF"/>
</dbReference>
<evidence type="ECO:0000256" key="11">
    <source>
        <dbReference type="ARBA" id="ARBA00023137"/>
    </source>
</evidence>
<dbReference type="InterPro" id="IPR035976">
    <property type="entry name" value="Sushi/SCR/CCP_sf"/>
</dbReference>
<sequence>MRTRSLTYQAAAASVLGLLLVAMAAFPCPEKCRCRLRSVSCDRTGLEDVPTNIPLEITYLALTFNRIRNLTAFSNLTSLKELNLTNNYIRTLPDGVFSHLTSLWGLELQNNNISVLPDGVFSHLTSLERLYLQNNNIGVLPDGVFSHLTNLEELYLQSNDIQVLPDGVFSHLTSLEELYLQNNDISALPDGIFSHLTSLEELYLQNNDISALPDGIFSHLTSLEELYLQNNDISVLPDGIFSHLTSLKVLHLQNNDISVLSDGVFLHLTSLQELYLYKNNNISVLPDGVFSHLTSLKVLYLQNNDISVLSDGVFLHLTSLQELYLENNVISVLPDGVFSHLTSLKVLFLQNNDISVLSDGVFSHLPSLFRLDLQDNNISVLPDGVFSHLTSPWWLFLQNNDIRVLPEGVFSHLTSLTWLDLQNNDISVLPDGVFSHLTRLRELYLQNNEIRVLSEGVFSHLTSLEWLFLQNNDISVLPDGVFSHLTSLRSLLLENNDISVLPDGVFLHLTSLQELHLENNDIRVLSDGVFSRLTSLKRLHLQNNNIHALSNGVFSDLSSLGQLILSNNSISSLPAGVFSQLRSLQQLYLGDNNIQNLTDEIFSTQMTEILDLSGNHLEILPATVFSNLTSLTKLNLSSNSLQTFPAGITRLPTLKTLAIGGNPWRCDCSLQGLMTSAYSLRGLIHGDPTCSSPPHMEGGQLKHVGTDAICHRHGHCTPENGKITCDCNVGWTGPYCDKEANLALGKTATQSSTFIDNEETGGPPGKAAVDSYRYIEFIRRNSNLMVRVGPNEDFTQNGQCGQTYTTTHIEVHCNPPIYGRYVSVQIMGREQSLTFCEVEVYVTDACCDDSITIMDGNITATDGYCSGNDIQFSCRLGYELDGDSWATCHKNGNWSREIPTCKRICCDDTINLTNGQVIGNDGYCSGNDVQFSCDTGYELVGSPFAICDDKGWDREIPTCQLVCCDNITEITNGLVNATDGYCFGNEILFSCHPGYELVGRSNVTCQNDGRWSPDFPTCRKLVMTHFASTEQSPTFIAVVIGGTGAGIAVALFVAASVLMVFLRRRRRNEEDSIFSINHFLSNDKIIHDRMMREAVPMVPIRPEFPGFEVDPSRLTLGERIGSGAFGLAYRATLTRDDETEDVVVKTVKDNASEEDKLSFLQEIRAVVDLGVQKNLLGLVGCSTVVRDHLYLITEFMPYGDLKSFLRKCRQEETSDGPHDDIYNFEVIQMYQVARQIARGMDHISRSRYIHGDLAARNVLVGEKLTVKISDFGLAEDIYSRGYRRQNRLQMVPWKWMAPERMQGGQAYTTQSDVWSFGIVLYEISSLGGDPYPDVPMAQLKERIQTGLRMPQPEGCSDGMYDLMQQCWRWQPVERPSFRTLELDLDKQLAFYGPEYARATPCT</sequence>
<dbReference type="InterPro" id="IPR000372">
    <property type="entry name" value="LRRNT"/>
</dbReference>
<dbReference type="EMBL" id="OV696690">
    <property type="protein sequence ID" value="CAH1264863.1"/>
    <property type="molecule type" value="Genomic_DNA"/>
</dbReference>
<feature type="domain" description="Sushi" evidence="22">
    <location>
        <begin position="845"/>
        <end position="903"/>
    </location>
</feature>
<dbReference type="PROSITE" id="PS51450">
    <property type="entry name" value="LRR"/>
    <property type="match status" value="15"/>
</dbReference>
<dbReference type="InterPro" id="IPR032675">
    <property type="entry name" value="LRR_dom_sf"/>
</dbReference>
<dbReference type="CDD" id="cd00033">
    <property type="entry name" value="CCP"/>
    <property type="match status" value="3"/>
</dbReference>
<dbReference type="SMART" id="SM00607">
    <property type="entry name" value="FTP"/>
    <property type="match status" value="1"/>
</dbReference>
<keyword evidence="11" id="KW-0829">Tyrosine-protein kinase</keyword>
<feature type="disulfide bond" evidence="16">
    <location>
        <begin position="874"/>
        <end position="901"/>
    </location>
</feature>
<evidence type="ECO:0000259" key="22">
    <source>
        <dbReference type="PROSITE" id="PS50923"/>
    </source>
</evidence>
<keyword evidence="24" id="KW-1185">Reference proteome</keyword>
<gene>
    <name evidence="23" type="primary">IGFALS</name>
    <name evidence="23" type="ORF">BLAG_LOCUS19061</name>
</gene>
<keyword evidence="16" id="KW-0768">Sushi</keyword>
<dbReference type="GO" id="GO:0005524">
    <property type="term" value="F:ATP binding"/>
    <property type="evidence" value="ECO:0007669"/>
    <property type="project" value="UniProtKB-UniRule"/>
</dbReference>
<keyword evidence="10 17" id="KW-0067">ATP-binding</keyword>
<dbReference type="SMART" id="SM00365">
    <property type="entry name" value="LRR_SD22"/>
    <property type="match status" value="11"/>
</dbReference>
<dbReference type="FunFam" id="3.80.10.10:FF:001164">
    <property type="entry name" value="GH01279p"/>
    <property type="match status" value="3"/>
</dbReference>
<keyword evidence="4" id="KW-0479">Metal-binding</keyword>
<keyword evidence="12 15" id="KW-1015">Disulfide bond</keyword>
<evidence type="ECO:0000256" key="12">
    <source>
        <dbReference type="ARBA" id="ARBA00023157"/>
    </source>
</evidence>
<feature type="disulfide bond" evidence="15">
    <location>
        <begin position="727"/>
        <end position="736"/>
    </location>
</feature>
<dbReference type="Gene3D" id="1.10.510.10">
    <property type="entry name" value="Transferase(Phosphotransferase) domain 1"/>
    <property type="match status" value="1"/>
</dbReference>
<evidence type="ECO:0000256" key="8">
    <source>
        <dbReference type="ARBA" id="ARBA00022777"/>
    </source>
</evidence>
<keyword evidence="3" id="KW-0808">Transferase</keyword>
<dbReference type="SMART" id="SM00032">
    <property type="entry name" value="CCP"/>
    <property type="match status" value="3"/>
</dbReference>
<evidence type="ECO:0000256" key="14">
    <source>
        <dbReference type="ARBA" id="ARBA00023180"/>
    </source>
</evidence>
<dbReference type="SMART" id="SM00369">
    <property type="entry name" value="LRR_TYP"/>
    <property type="match status" value="24"/>
</dbReference>
<dbReference type="Gene3D" id="2.60.120.260">
    <property type="entry name" value="Galactose-binding domain-like"/>
    <property type="match status" value="1"/>
</dbReference>
<dbReference type="Gene3D" id="2.10.25.10">
    <property type="entry name" value="Laminin"/>
    <property type="match status" value="1"/>
</dbReference>
<dbReference type="FunFam" id="3.80.10.10:FF:000770">
    <property type="entry name" value="Uncharacterized protein"/>
    <property type="match status" value="1"/>
</dbReference>
<dbReference type="PROSITE" id="PS00107">
    <property type="entry name" value="PROTEIN_KINASE_ATP"/>
    <property type="match status" value="1"/>
</dbReference>
<dbReference type="SMART" id="SM00368">
    <property type="entry name" value="LRR_RI"/>
    <property type="match status" value="9"/>
</dbReference>
<dbReference type="Pfam" id="PF07714">
    <property type="entry name" value="PK_Tyr_Ser-Thr"/>
    <property type="match status" value="1"/>
</dbReference>
<dbReference type="InterPro" id="IPR006585">
    <property type="entry name" value="FTP1"/>
</dbReference>
<evidence type="ECO:0000256" key="5">
    <source>
        <dbReference type="ARBA" id="ARBA00022729"/>
    </source>
</evidence>
<evidence type="ECO:0000256" key="4">
    <source>
        <dbReference type="ARBA" id="ARBA00022723"/>
    </source>
</evidence>
<dbReference type="SMART" id="SM00364">
    <property type="entry name" value="LRR_BAC"/>
    <property type="match status" value="21"/>
</dbReference>
<dbReference type="InterPro" id="IPR001245">
    <property type="entry name" value="Ser-Thr/Tyr_kinase_cat_dom"/>
</dbReference>
<dbReference type="GO" id="GO:0004713">
    <property type="term" value="F:protein tyrosine kinase activity"/>
    <property type="evidence" value="ECO:0007669"/>
    <property type="project" value="UniProtKB-KW"/>
</dbReference>
<dbReference type="PANTHER" id="PTHR45617">
    <property type="entry name" value="LEUCINE RICH REPEAT FAMILY PROTEIN"/>
    <property type="match status" value="1"/>
</dbReference>
<dbReference type="PROSITE" id="PS00109">
    <property type="entry name" value="PROTEIN_KINASE_TYR"/>
    <property type="match status" value="1"/>
</dbReference>
<keyword evidence="5 19" id="KW-0732">Signal</keyword>
<evidence type="ECO:0000256" key="6">
    <source>
        <dbReference type="ARBA" id="ARBA00022737"/>
    </source>
</evidence>
<evidence type="ECO:0000256" key="9">
    <source>
        <dbReference type="ARBA" id="ARBA00022837"/>
    </source>
</evidence>
<keyword evidence="8" id="KW-0418">Kinase</keyword>
<dbReference type="CDD" id="cd00054">
    <property type="entry name" value="EGF_CA"/>
    <property type="match status" value="1"/>
</dbReference>
<dbReference type="InterPro" id="IPR008979">
    <property type="entry name" value="Galactose-bd-like_sf"/>
</dbReference>
<dbReference type="OrthoDB" id="27267at2759"/>
<dbReference type="InterPro" id="IPR000436">
    <property type="entry name" value="Sushi_SCR_CCP_dom"/>
</dbReference>
<dbReference type="CDD" id="cd00192">
    <property type="entry name" value="PTKc"/>
    <property type="match status" value="1"/>
</dbReference>
<keyword evidence="13" id="KW-0675">Receptor</keyword>
<name>A0A8J9ZWM0_BRALA</name>
<evidence type="ECO:0000256" key="3">
    <source>
        <dbReference type="ARBA" id="ARBA00022679"/>
    </source>
</evidence>
<dbReference type="PROSITE" id="PS50026">
    <property type="entry name" value="EGF_3"/>
    <property type="match status" value="1"/>
</dbReference>
<dbReference type="SUPFAM" id="SSF49785">
    <property type="entry name" value="Galactose-binding domain-like"/>
    <property type="match status" value="1"/>
</dbReference>
<dbReference type="SUPFAM" id="SSF57535">
    <property type="entry name" value="Complement control module/SCR domain"/>
    <property type="match status" value="3"/>
</dbReference>
<keyword evidence="7 17" id="KW-0547">Nucleotide-binding</keyword>
<evidence type="ECO:0000256" key="13">
    <source>
        <dbReference type="ARBA" id="ARBA00023170"/>
    </source>
</evidence>
<dbReference type="PROSITE" id="PS50011">
    <property type="entry name" value="PROTEIN_KINASE_DOM"/>
    <property type="match status" value="1"/>
</dbReference>
<feature type="transmembrane region" description="Helical" evidence="18">
    <location>
        <begin position="1035"/>
        <end position="1062"/>
    </location>
</feature>
<dbReference type="FunFam" id="1.10.510.10:FF:000554">
    <property type="entry name" value="Predicted protein"/>
    <property type="match status" value="1"/>
</dbReference>
<protein>
    <submittedName>
        <fullName evidence="23">IGFALS protein</fullName>
    </submittedName>
</protein>
<evidence type="ECO:0000256" key="18">
    <source>
        <dbReference type="SAM" id="Phobius"/>
    </source>
</evidence>
<feature type="binding site" evidence="17">
    <location>
        <position position="1145"/>
    </location>
    <ligand>
        <name>ATP</name>
        <dbReference type="ChEBI" id="CHEBI:30616"/>
    </ligand>
</feature>
<evidence type="ECO:0000256" key="1">
    <source>
        <dbReference type="ARBA" id="ARBA00004479"/>
    </source>
</evidence>
<keyword evidence="6" id="KW-0677">Repeat</keyword>